<evidence type="ECO:0000313" key="2">
    <source>
        <dbReference type="EMBL" id="QHA01051.1"/>
    </source>
</evidence>
<dbReference type="PANTHER" id="PTHR16222:SF12">
    <property type="entry name" value="ADP-RIBOSYLGLYCOHYDROLASE-RELATED"/>
    <property type="match status" value="1"/>
</dbReference>
<proteinExistence type="predicted"/>
<dbReference type="EMBL" id="CP046996">
    <property type="protein sequence ID" value="QHA01051.1"/>
    <property type="molecule type" value="Genomic_DNA"/>
</dbReference>
<keyword evidence="2" id="KW-0378">Hydrolase</keyword>
<feature type="binding site" evidence="1">
    <location>
        <position position="35"/>
    </location>
    <ligand>
        <name>Mg(2+)</name>
        <dbReference type="ChEBI" id="CHEBI:18420"/>
        <label>1</label>
    </ligand>
</feature>
<dbReference type="RefSeq" id="WP_158208403.1">
    <property type="nucleotide sequence ID" value="NZ_CP046996.1"/>
</dbReference>
<dbReference type="GO" id="GO:0046872">
    <property type="term" value="F:metal ion binding"/>
    <property type="evidence" value="ECO:0007669"/>
    <property type="project" value="UniProtKB-KW"/>
</dbReference>
<protein>
    <submittedName>
        <fullName evidence="2">ADP-ribosylglycohydrolase family protein</fullName>
    </submittedName>
</protein>
<accession>A0A857DK13</accession>
<name>A0A857DK13_9FIRM</name>
<dbReference type="PANTHER" id="PTHR16222">
    <property type="entry name" value="ADP-RIBOSYLGLYCOHYDROLASE"/>
    <property type="match status" value="1"/>
</dbReference>
<feature type="binding site" evidence="1">
    <location>
        <position position="36"/>
    </location>
    <ligand>
        <name>Mg(2+)</name>
        <dbReference type="ChEBI" id="CHEBI:18420"/>
        <label>1</label>
    </ligand>
</feature>
<dbReference type="Proteomes" id="UP000430508">
    <property type="component" value="Chromosome"/>
</dbReference>
<gene>
    <name evidence="2" type="ORF">GQ588_10620</name>
</gene>
<dbReference type="InterPro" id="IPR036705">
    <property type="entry name" value="Ribosyl_crysJ1_sf"/>
</dbReference>
<feature type="binding site" evidence="1">
    <location>
        <position position="34"/>
    </location>
    <ligand>
        <name>Mg(2+)</name>
        <dbReference type="ChEBI" id="CHEBI:18420"/>
        <label>1</label>
    </ligand>
</feature>
<dbReference type="InterPro" id="IPR005502">
    <property type="entry name" value="Ribosyl_crysJ1"/>
</dbReference>
<sequence length="255" mass="27712">MIGAIIGDIVGSVYEWNNIKTKDFPLFSPGCFFTDDTVMTLAIAEGLMNGGSAGDFIAAMKKYGCLYPDSGYGGRFGSWLFSGDINPYNSWGNGSAMRVSPVAWAFDTLSEVEKYAEICAAVTHNHPEGIKGAQATAAAIFLARNGKTKEEIKTYIGNKYGYNLNRSLDEIRPNYSFNESCQETVPEAIIAFLESIDFEDAIRNAISLGGDSDTLAAITGSIAEAAYGIPHEIKENALSILDKSLLDIYNRFSER</sequence>
<dbReference type="Pfam" id="PF03747">
    <property type="entry name" value="ADP_ribosyl_GH"/>
    <property type="match status" value="1"/>
</dbReference>
<dbReference type="AlphaFoldDB" id="A0A857DK13"/>
<keyword evidence="1" id="KW-0460">Magnesium</keyword>
<feature type="binding site" evidence="1">
    <location>
        <position position="213"/>
    </location>
    <ligand>
        <name>Mg(2+)</name>
        <dbReference type="ChEBI" id="CHEBI:18420"/>
        <label>1</label>
    </ligand>
</feature>
<dbReference type="InterPro" id="IPR050792">
    <property type="entry name" value="ADP-ribosylglycohydrolase"/>
</dbReference>
<dbReference type="GO" id="GO:0016787">
    <property type="term" value="F:hydrolase activity"/>
    <property type="evidence" value="ECO:0007669"/>
    <property type="project" value="UniProtKB-KW"/>
</dbReference>
<keyword evidence="1" id="KW-0479">Metal-binding</keyword>
<evidence type="ECO:0000256" key="1">
    <source>
        <dbReference type="PIRSR" id="PIRSR605502-1"/>
    </source>
</evidence>
<evidence type="ECO:0000313" key="3">
    <source>
        <dbReference type="Proteomes" id="UP000430508"/>
    </source>
</evidence>
<feature type="binding site" evidence="1">
    <location>
        <position position="211"/>
    </location>
    <ligand>
        <name>Mg(2+)</name>
        <dbReference type="ChEBI" id="CHEBI:18420"/>
        <label>1</label>
    </ligand>
</feature>
<dbReference type="Gene3D" id="1.10.4080.10">
    <property type="entry name" value="ADP-ribosylation/Crystallin J1"/>
    <property type="match status" value="1"/>
</dbReference>
<feature type="binding site" evidence="1">
    <location>
        <position position="214"/>
    </location>
    <ligand>
        <name>Mg(2+)</name>
        <dbReference type="ChEBI" id="CHEBI:18420"/>
        <label>1</label>
    </ligand>
</feature>
<dbReference type="SUPFAM" id="SSF101478">
    <property type="entry name" value="ADP-ribosylglycohydrolase"/>
    <property type="match status" value="1"/>
</dbReference>
<comment type="cofactor">
    <cofactor evidence="1">
        <name>Mg(2+)</name>
        <dbReference type="ChEBI" id="CHEBI:18420"/>
    </cofactor>
    <text evidence="1">Binds 2 magnesium ions per subunit.</text>
</comment>
<organism evidence="2 3">
    <name type="scientific">Dehalobacter restrictus</name>
    <dbReference type="NCBI Taxonomy" id="55583"/>
    <lineage>
        <taxon>Bacteria</taxon>
        <taxon>Bacillati</taxon>
        <taxon>Bacillota</taxon>
        <taxon>Clostridia</taxon>
        <taxon>Eubacteriales</taxon>
        <taxon>Desulfitobacteriaceae</taxon>
        <taxon>Dehalobacter</taxon>
    </lineage>
</organism>
<reference evidence="2 3" key="1">
    <citation type="submission" date="2019-12" db="EMBL/GenBank/DDBJ databases">
        <title>Sequence classification of anaerobic respiratory reductive dehalogenases: First we see many, then we see few.</title>
        <authorList>
            <person name="Molenda O."/>
            <person name="Puentes Jacome L.A."/>
            <person name="Cao X."/>
            <person name="Nesbo C.L."/>
            <person name="Tang S."/>
            <person name="Morson N."/>
            <person name="Patron J."/>
            <person name="Lomheim L."/>
            <person name="Wishart D.S."/>
            <person name="Edwards E.A."/>
        </authorList>
    </citation>
    <scope>NUCLEOTIDE SEQUENCE [LARGE SCALE GENOMIC DNA]</scope>
    <source>
        <strain evidence="2 3">12DCA</strain>
    </source>
</reference>